<evidence type="ECO:0000256" key="4">
    <source>
        <dbReference type="ARBA" id="ARBA00022487"/>
    </source>
</evidence>
<keyword evidence="4" id="KW-0719">Serine esterase</keyword>
<accession>A0A0A1TH18</accession>
<reference evidence="11 12" key="1">
    <citation type="journal article" date="2015" name="Genome Announc.">
        <title>Draft Genome Sequence and Gene Annotation of the Entomopathogenic Fungus Verticillium hemipterigenum.</title>
        <authorList>
            <person name="Horn F."/>
            <person name="Habel A."/>
            <person name="Scharf D.H."/>
            <person name="Dworschak J."/>
            <person name="Brakhage A.A."/>
            <person name="Guthke R."/>
            <person name="Hertweck C."/>
            <person name="Linde J."/>
        </authorList>
    </citation>
    <scope>NUCLEOTIDE SEQUENCE [LARGE SCALE GENOMIC DNA]</scope>
</reference>
<dbReference type="PANTHER" id="PTHR10655">
    <property type="entry name" value="LYSOPHOSPHOLIPASE-RELATED"/>
    <property type="match status" value="1"/>
</dbReference>
<dbReference type="GO" id="GO:0006631">
    <property type="term" value="P:fatty acid metabolic process"/>
    <property type="evidence" value="ECO:0007669"/>
    <property type="project" value="UniProtKB-KW"/>
</dbReference>
<evidence type="ECO:0000256" key="8">
    <source>
        <dbReference type="ARBA" id="ARBA00031195"/>
    </source>
</evidence>
<dbReference type="GO" id="GO:0008474">
    <property type="term" value="F:palmitoyl-(protein) hydrolase activity"/>
    <property type="evidence" value="ECO:0007669"/>
    <property type="project" value="UniProtKB-EC"/>
</dbReference>
<dbReference type="GO" id="GO:0052689">
    <property type="term" value="F:carboxylic ester hydrolase activity"/>
    <property type="evidence" value="ECO:0007669"/>
    <property type="project" value="UniProtKB-KW"/>
</dbReference>
<evidence type="ECO:0000256" key="9">
    <source>
        <dbReference type="ARBA" id="ARBA00047337"/>
    </source>
</evidence>
<name>A0A0A1TH18_9HYPO</name>
<comment type="catalytic activity">
    <reaction evidence="9">
        <text>S-hexadecanoyl-L-cysteinyl-[protein] + H2O = L-cysteinyl-[protein] + hexadecanoate + H(+)</text>
        <dbReference type="Rhea" id="RHEA:19233"/>
        <dbReference type="Rhea" id="RHEA-COMP:10131"/>
        <dbReference type="Rhea" id="RHEA-COMP:11032"/>
        <dbReference type="ChEBI" id="CHEBI:7896"/>
        <dbReference type="ChEBI" id="CHEBI:15377"/>
        <dbReference type="ChEBI" id="CHEBI:15378"/>
        <dbReference type="ChEBI" id="CHEBI:29950"/>
        <dbReference type="ChEBI" id="CHEBI:74151"/>
        <dbReference type="EC" id="3.1.2.22"/>
    </reaction>
</comment>
<evidence type="ECO:0000313" key="12">
    <source>
        <dbReference type="Proteomes" id="UP000039046"/>
    </source>
</evidence>
<dbReference type="EC" id="3.1.2.22" evidence="2"/>
<dbReference type="AlphaFoldDB" id="A0A0A1TH18"/>
<dbReference type="Gene3D" id="3.40.50.1820">
    <property type="entry name" value="alpha/beta hydrolase"/>
    <property type="match status" value="1"/>
</dbReference>
<dbReference type="PANTHER" id="PTHR10655:SF17">
    <property type="entry name" value="LYSOPHOSPHOLIPASE-LIKE PROTEIN 1"/>
    <property type="match status" value="1"/>
</dbReference>
<keyword evidence="6" id="KW-0276">Fatty acid metabolism</keyword>
<feature type="domain" description="Phospholipase/carboxylesterase/thioesterase" evidence="10">
    <location>
        <begin position="21"/>
        <end position="236"/>
    </location>
</feature>
<evidence type="ECO:0000256" key="6">
    <source>
        <dbReference type="ARBA" id="ARBA00022832"/>
    </source>
</evidence>
<evidence type="ECO:0000259" key="10">
    <source>
        <dbReference type="Pfam" id="PF02230"/>
    </source>
</evidence>
<dbReference type="Pfam" id="PF02230">
    <property type="entry name" value="Abhydrolase_2"/>
    <property type="match status" value="1"/>
</dbReference>
<keyword evidence="6" id="KW-0443">Lipid metabolism</keyword>
<keyword evidence="12" id="KW-1185">Reference proteome</keyword>
<evidence type="ECO:0000256" key="2">
    <source>
        <dbReference type="ARBA" id="ARBA00012423"/>
    </source>
</evidence>
<dbReference type="InterPro" id="IPR050565">
    <property type="entry name" value="LYPA1-2/EST-like"/>
</dbReference>
<dbReference type="Proteomes" id="UP000039046">
    <property type="component" value="Unassembled WGS sequence"/>
</dbReference>
<gene>
    <name evidence="11" type="ORF">VHEMI05453</name>
</gene>
<comment type="function">
    <text evidence="7">Hydrolyzes fatty acids from S-acylated cysteine residues in proteins with a strong preference for palmitoylated G-alpha proteins over other acyl substrates. Mediates the deacylation of G-alpha proteins such as GPA1 in vivo, but has weak or no activity toward palmitoylated Ras proteins. Has weak lysophospholipase activity in vitro; however such activity may not exist in vivo.</text>
</comment>
<dbReference type="EMBL" id="CDHN01000002">
    <property type="protein sequence ID" value="CEJ89618.1"/>
    <property type="molecule type" value="Genomic_DNA"/>
</dbReference>
<dbReference type="SUPFAM" id="SSF53474">
    <property type="entry name" value="alpha/beta-Hydrolases"/>
    <property type="match status" value="1"/>
</dbReference>
<comment type="similarity">
    <text evidence="1">Belongs to the AB hydrolase superfamily. AB hydrolase 2 family.</text>
</comment>
<organism evidence="11 12">
    <name type="scientific">[Torrubiella] hemipterigena</name>
    <dbReference type="NCBI Taxonomy" id="1531966"/>
    <lineage>
        <taxon>Eukaryota</taxon>
        <taxon>Fungi</taxon>
        <taxon>Dikarya</taxon>
        <taxon>Ascomycota</taxon>
        <taxon>Pezizomycotina</taxon>
        <taxon>Sordariomycetes</taxon>
        <taxon>Hypocreomycetidae</taxon>
        <taxon>Hypocreales</taxon>
        <taxon>Clavicipitaceae</taxon>
        <taxon>Clavicipitaceae incertae sedis</taxon>
        <taxon>'Torrubiella' clade</taxon>
    </lineage>
</organism>
<evidence type="ECO:0000256" key="3">
    <source>
        <dbReference type="ARBA" id="ARBA00014923"/>
    </source>
</evidence>
<evidence type="ECO:0000313" key="11">
    <source>
        <dbReference type="EMBL" id="CEJ89618.1"/>
    </source>
</evidence>
<dbReference type="GO" id="GO:0005737">
    <property type="term" value="C:cytoplasm"/>
    <property type="evidence" value="ECO:0007669"/>
    <property type="project" value="TreeGrafter"/>
</dbReference>
<evidence type="ECO:0000256" key="1">
    <source>
        <dbReference type="ARBA" id="ARBA00006499"/>
    </source>
</evidence>
<evidence type="ECO:0000256" key="7">
    <source>
        <dbReference type="ARBA" id="ARBA00029392"/>
    </source>
</evidence>
<evidence type="ECO:0000256" key="5">
    <source>
        <dbReference type="ARBA" id="ARBA00022801"/>
    </source>
</evidence>
<dbReference type="HOGENOM" id="CLU_049413_3_4_1"/>
<dbReference type="OrthoDB" id="2418081at2759"/>
<keyword evidence="5" id="KW-0378">Hydrolase</keyword>
<dbReference type="STRING" id="1531966.A0A0A1TH18"/>
<proteinExistence type="inferred from homology"/>
<dbReference type="InterPro" id="IPR029058">
    <property type="entry name" value="AB_hydrolase_fold"/>
</dbReference>
<sequence length="247" mass="27541">MPRSRPDPIYIYPRENVSTSHELAAVIFMHGLGDDGESFRDVAAQFKQAGKLESLIWVLPTAPENRDAMTTAWYGQTKLTVRPAPRPELEDDEDEDGILQSVVYICNIVDDLVSKGVAMNRIFLAGFSQGCAMSLIIGLTSKYAGRFAGVVGLMGYLPLQTRISALRTEYARDADVSAQPVFIGRGTRDQLIPSRYFQICREKLEELNVKDMTFTEYPIGHSISGPVLHDMCVFMERTLGIAERKAE</sequence>
<dbReference type="InterPro" id="IPR003140">
    <property type="entry name" value="PLipase/COase/thioEstase"/>
</dbReference>
<protein>
    <recommendedName>
        <fullName evidence="3">Acyl-protein thioesterase 1</fullName>
        <ecNumber evidence="2">3.1.2.22</ecNumber>
    </recommendedName>
    <alternativeName>
        <fullName evidence="8">Palmitoyl-protein hydrolase</fullName>
    </alternativeName>
</protein>